<evidence type="ECO:0000313" key="3">
    <source>
        <dbReference type="Proteomes" id="UP000663722"/>
    </source>
</evidence>
<proteinExistence type="predicted"/>
<dbReference type="Proteomes" id="UP000663722">
    <property type="component" value="Chromosome"/>
</dbReference>
<accession>A0A975BW32</accession>
<dbReference type="EMBL" id="CP061800">
    <property type="protein sequence ID" value="QTA92723.1"/>
    <property type="molecule type" value="Genomic_DNA"/>
</dbReference>
<name>A0A975BW32_9BACT</name>
<reference evidence="2" key="1">
    <citation type="journal article" date="2021" name="Microb. Physiol.">
        <title>Proteogenomic Insights into the Physiology of Marine, Sulfate-Reducing, Filamentous Desulfonema limicola and Desulfonema magnum.</title>
        <authorList>
            <person name="Schnaars V."/>
            <person name="Wohlbrand L."/>
            <person name="Scheve S."/>
            <person name="Hinrichs C."/>
            <person name="Reinhardt R."/>
            <person name="Rabus R."/>
        </authorList>
    </citation>
    <scope>NUCLEOTIDE SEQUENCE</scope>
    <source>
        <strain evidence="2">4be13</strain>
    </source>
</reference>
<dbReference type="AlphaFoldDB" id="A0A975BW32"/>
<dbReference type="KEGG" id="dmm:dnm_088120"/>
<organism evidence="2 3">
    <name type="scientific">Desulfonema magnum</name>
    <dbReference type="NCBI Taxonomy" id="45655"/>
    <lineage>
        <taxon>Bacteria</taxon>
        <taxon>Pseudomonadati</taxon>
        <taxon>Thermodesulfobacteriota</taxon>
        <taxon>Desulfobacteria</taxon>
        <taxon>Desulfobacterales</taxon>
        <taxon>Desulfococcaceae</taxon>
        <taxon>Desulfonema</taxon>
    </lineage>
</organism>
<gene>
    <name evidence="2" type="ORF">dnm_088120</name>
</gene>
<protein>
    <submittedName>
        <fullName evidence="2">Uncharacterized protein</fullName>
    </submittedName>
</protein>
<feature type="region of interest" description="Disordered" evidence="1">
    <location>
        <begin position="16"/>
        <end position="37"/>
    </location>
</feature>
<keyword evidence="3" id="KW-1185">Reference proteome</keyword>
<evidence type="ECO:0000256" key="1">
    <source>
        <dbReference type="SAM" id="MobiDB-lite"/>
    </source>
</evidence>
<evidence type="ECO:0000313" key="2">
    <source>
        <dbReference type="EMBL" id="QTA92723.1"/>
    </source>
</evidence>
<sequence length="109" mass="12733">MRHCVSYEHCYEDNPKHGLKSRGNIARRPTNGDSALENSVPISERRRLGYDAINMELVVLPLHRTDEENCVRYYHGFVIDDPDQLRKRQDIINTAKKAGYPLPKKQTRR</sequence>
<dbReference type="RefSeq" id="WP_207679967.1">
    <property type="nucleotide sequence ID" value="NZ_CP061800.1"/>
</dbReference>